<dbReference type="GO" id="GO:0005737">
    <property type="term" value="C:cytoplasm"/>
    <property type="evidence" value="ECO:0007669"/>
    <property type="project" value="UniProtKB-SubCell"/>
</dbReference>
<comment type="function">
    <text evidence="6">Nucleoside triphosphate pyrophosphatase that hydrolyzes dTTP and UTP. May have a dual role in cell division arrest and in preventing the incorporation of modified nucleotides into cellular nucleic acids.</text>
</comment>
<dbReference type="HAMAP" id="MF_00528">
    <property type="entry name" value="Maf"/>
    <property type="match status" value="1"/>
</dbReference>
<comment type="catalytic activity">
    <reaction evidence="6">
        <text>UTP + H2O = UMP + diphosphate + H(+)</text>
        <dbReference type="Rhea" id="RHEA:29395"/>
        <dbReference type="ChEBI" id="CHEBI:15377"/>
        <dbReference type="ChEBI" id="CHEBI:15378"/>
        <dbReference type="ChEBI" id="CHEBI:33019"/>
        <dbReference type="ChEBI" id="CHEBI:46398"/>
        <dbReference type="ChEBI" id="CHEBI:57865"/>
        <dbReference type="EC" id="3.6.1.9"/>
    </reaction>
</comment>
<comment type="caution">
    <text evidence="6">Lacks conserved residue(s) required for the propagation of feature annotation.</text>
</comment>
<evidence type="ECO:0000256" key="5">
    <source>
        <dbReference type="ARBA" id="ARBA00023080"/>
    </source>
</evidence>
<evidence type="ECO:0000256" key="6">
    <source>
        <dbReference type="HAMAP-Rule" id="MF_00528"/>
    </source>
</evidence>
<keyword evidence="3 6" id="KW-0963">Cytoplasm</keyword>
<comment type="caution">
    <text evidence="7">The sequence shown here is derived from an EMBL/GenBank/DDBJ whole genome shotgun (WGS) entry which is preliminary data.</text>
</comment>
<evidence type="ECO:0000256" key="3">
    <source>
        <dbReference type="ARBA" id="ARBA00022490"/>
    </source>
</evidence>
<dbReference type="AlphaFoldDB" id="A0A7X2HA03"/>
<dbReference type="FunFam" id="3.90.950.10:FF:000005">
    <property type="entry name" value="7-methyl-GTP pyrophosphatase"/>
    <property type="match status" value="1"/>
</dbReference>
<comment type="catalytic activity">
    <reaction evidence="6">
        <text>dTTP + H2O = dTMP + diphosphate + H(+)</text>
        <dbReference type="Rhea" id="RHEA:28534"/>
        <dbReference type="ChEBI" id="CHEBI:15377"/>
        <dbReference type="ChEBI" id="CHEBI:15378"/>
        <dbReference type="ChEBI" id="CHEBI:33019"/>
        <dbReference type="ChEBI" id="CHEBI:37568"/>
        <dbReference type="ChEBI" id="CHEBI:63528"/>
        <dbReference type="EC" id="3.6.1.9"/>
    </reaction>
</comment>
<name>A0A7X2HA03_9BACL</name>
<evidence type="ECO:0000256" key="4">
    <source>
        <dbReference type="ARBA" id="ARBA00022801"/>
    </source>
</evidence>
<feature type="site" description="Important for substrate specificity" evidence="6">
    <location>
        <position position="175"/>
    </location>
</feature>
<dbReference type="SUPFAM" id="SSF52972">
    <property type="entry name" value="ITPase-like"/>
    <property type="match status" value="1"/>
</dbReference>
<evidence type="ECO:0000313" key="8">
    <source>
        <dbReference type="Proteomes" id="UP000463051"/>
    </source>
</evidence>
<dbReference type="EMBL" id="WJXB01000012">
    <property type="protein sequence ID" value="MRN56233.1"/>
    <property type="molecule type" value="Genomic_DNA"/>
</dbReference>
<proteinExistence type="inferred from homology"/>
<comment type="cofactor">
    <cofactor evidence="1 6">
        <name>a divalent metal cation</name>
        <dbReference type="ChEBI" id="CHEBI:60240"/>
    </cofactor>
</comment>
<evidence type="ECO:0000256" key="2">
    <source>
        <dbReference type="ARBA" id="ARBA00004496"/>
    </source>
</evidence>
<keyword evidence="4 6" id="KW-0378">Hydrolase</keyword>
<dbReference type="Gene3D" id="3.90.950.10">
    <property type="match status" value="1"/>
</dbReference>
<keyword evidence="8" id="KW-1185">Reference proteome</keyword>
<organism evidence="7 8">
    <name type="scientific">Paenibacillus monticola</name>
    <dbReference type="NCBI Taxonomy" id="2666075"/>
    <lineage>
        <taxon>Bacteria</taxon>
        <taxon>Bacillati</taxon>
        <taxon>Bacillota</taxon>
        <taxon>Bacilli</taxon>
        <taxon>Bacillales</taxon>
        <taxon>Paenibacillaceae</taxon>
        <taxon>Paenibacillus</taxon>
    </lineage>
</organism>
<dbReference type="EC" id="3.6.1.9" evidence="6"/>
<comment type="subcellular location">
    <subcellularLocation>
        <location evidence="2 6">Cytoplasm</location>
    </subcellularLocation>
</comment>
<dbReference type="Proteomes" id="UP000463051">
    <property type="component" value="Unassembled WGS sequence"/>
</dbReference>
<dbReference type="RefSeq" id="WP_154121713.1">
    <property type="nucleotide sequence ID" value="NZ_WJXB01000012.1"/>
</dbReference>
<reference evidence="7 8" key="1">
    <citation type="submission" date="2019-11" db="EMBL/GenBank/DDBJ databases">
        <title>Paenibacillus monticola sp. nov., a novel PGPR strain isolated from mountain sample in China.</title>
        <authorList>
            <person name="Zhao Q."/>
            <person name="Li H.-P."/>
            <person name="Zhang J.-L."/>
        </authorList>
    </citation>
    <scope>NUCLEOTIDE SEQUENCE [LARGE SCALE GENOMIC DNA]</scope>
    <source>
        <strain evidence="7 8">LC-T2</strain>
    </source>
</reference>
<comment type="similarity">
    <text evidence="6">Belongs to the Maf family. YhdE subfamily.</text>
</comment>
<gene>
    <name evidence="7" type="ORF">GJB61_24990</name>
</gene>
<dbReference type="CDD" id="cd00555">
    <property type="entry name" value="Maf"/>
    <property type="match status" value="1"/>
</dbReference>
<dbReference type="NCBIfam" id="TIGR00172">
    <property type="entry name" value="maf"/>
    <property type="match status" value="1"/>
</dbReference>
<feature type="site" description="Important for substrate specificity" evidence="6">
    <location>
        <position position="31"/>
    </location>
</feature>
<accession>A0A7X2HA03</accession>
<dbReference type="InterPro" id="IPR029001">
    <property type="entry name" value="ITPase-like_fam"/>
</dbReference>
<dbReference type="PANTHER" id="PTHR43213:SF5">
    <property type="entry name" value="BIFUNCTIONAL DTTP_UTP PYROPHOSPHATASE_METHYLTRANSFERASE PROTEIN-RELATED"/>
    <property type="match status" value="1"/>
</dbReference>
<protein>
    <recommendedName>
        <fullName evidence="6">dTTP/UTP pyrophosphatase</fullName>
        <shortName evidence="6">dTTPase/UTPase</shortName>
        <ecNumber evidence="6">3.6.1.9</ecNumber>
    </recommendedName>
    <alternativeName>
        <fullName evidence="6">Nucleoside triphosphate pyrophosphatase</fullName>
    </alternativeName>
    <alternativeName>
        <fullName evidence="6">Nucleotide pyrophosphatase</fullName>
        <shortName evidence="6">Nucleotide PPase</shortName>
    </alternativeName>
</protein>
<dbReference type="GO" id="GO:0009117">
    <property type="term" value="P:nucleotide metabolic process"/>
    <property type="evidence" value="ECO:0007669"/>
    <property type="project" value="UniProtKB-KW"/>
</dbReference>
<evidence type="ECO:0000313" key="7">
    <source>
        <dbReference type="EMBL" id="MRN56233.1"/>
    </source>
</evidence>
<dbReference type="PANTHER" id="PTHR43213">
    <property type="entry name" value="BIFUNCTIONAL DTTP/UTP PYROPHOSPHATASE/METHYLTRANSFERASE PROTEIN-RELATED"/>
    <property type="match status" value="1"/>
</dbReference>
<keyword evidence="5 6" id="KW-0546">Nucleotide metabolism</keyword>
<feature type="site" description="Important for substrate specificity" evidence="6">
    <location>
        <position position="91"/>
    </location>
</feature>
<sequence length="217" mass="23224">MAIPETVTFFTDLGRNDYNVDVIILASGSPRRRELLSLLGLPFEVITSEADESTPTDWTPEQIVCNLALRKAEAVISAVGERKSVIIGSDTIVVLDDTVLGKPVNEVDSTAMLTALQGRTHRVYTGVACIGLPDGKIWVDHRVTSVTMRAMSDNEIAAYIATGEPADKAGSYAIQGLGATLVERIEGCYFNVVGLPLSLLGGMLSRFGITVLNQPGE</sequence>
<dbReference type="Pfam" id="PF02545">
    <property type="entry name" value="Maf"/>
    <property type="match status" value="1"/>
</dbReference>
<dbReference type="GO" id="GO:0047429">
    <property type="term" value="F:nucleoside triphosphate diphosphatase activity"/>
    <property type="evidence" value="ECO:0007669"/>
    <property type="project" value="UniProtKB-EC"/>
</dbReference>
<evidence type="ECO:0000256" key="1">
    <source>
        <dbReference type="ARBA" id="ARBA00001968"/>
    </source>
</evidence>
<feature type="active site" description="Proton acceptor" evidence="6">
    <location>
        <position position="90"/>
    </location>
</feature>
<dbReference type="PIRSF" id="PIRSF006305">
    <property type="entry name" value="Maf"/>
    <property type="match status" value="1"/>
</dbReference>
<dbReference type="InterPro" id="IPR003697">
    <property type="entry name" value="Maf-like"/>
</dbReference>